<name>A0A5B2VJR8_9BACT</name>
<evidence type="ECO:0000313" key="7">
    <source>
        <dbReference type="Proteomes" id="UP000324611"/>
    </source>
</evidence>
<accession>A0A5B2VJR8</accession>
<dbReference type="InterPro" id="IPR017850">
    <property type="entry name" value="Alkaline_phosphatase_core_sf"/>
</dbReference>
<dbReference type="PANTHER" id="PTHR42693">
    <property type="entry name" value="ARYLSULFATASE FAMILY MEMBER"/>
    <property type="match status" value="1"/>
</dbReference>
<evidence type="ECO:0000259" key="5">
    <source>
        <dbReference type="Pfam" id="PF00884"/>
    </source>
</evidence>
<dbReference type="AlphaFoldDB" id="A0A5B2VJR8"/>
<dbReference type="InterPro" id="IPR024607">
    <property type="entry name" value="Sulfatase_CS"/>
</dbReference>
<dbReference type="GO" id="GO:0004065">
    <property type="term" value="F:arylsulfatase activity"/>
    <property type="evidence" value="ECO:0007669"/>
    <property type="project" value="TreeGrafter"/>
</dbReference>
<gene>
    <name evidence="6" type="ORF">F0L74_19840</name>
</gene>
<dbReference type="PROSITE" id="PS00149">
    <property type="entry name" value="SULFATASE_2"/>
    <property type="match status" value="1"/>
</dbReference>
<keyword evidence="3" id="KW-0378">Hydrolase</keyword>
<comment type="similarity">
    <text evidence="1">Belongs to the sulfatase family.</text>
</comment>
<dbReference type="Proteomes" id="UP000324611">
    <property type="component" value="Unassembled WGS sequence"/>
</dbReference>
<dbReference type="Pfam" id="PF00884">
    <property type="entry name" value="Sulfatase"/>
    <property type="match status" value="1"/>
</dbReference>
<feature type="domain" description="Sulfatase N-terminal" evidence="5">
    <location>
        <begin position="39"/>
        <end position="463"/>
    </location>
</feature>
<dbReference type="Gene3D" id="3.30.1120.10">
    <property type="match status" value="1"/>
</dbReference>
<dbReference type="SUPFAM" id="SSF53649">
    <property type="entry name" value="Alkaline phosphatase-like"/>
    <property type="match status" value="1"/>
</dbReference>
<dbReference type="GO" id="GO:0046872">
    <property type="term" value="F:metal ion binding"/>
    <property type="evidence" value="ECO:0007669"/>
    <property type="project" value="UniProtKB-KW"/>
</dbReference>
<evidence type="ECO:0000256" key="4">
    <source>
        <dbReference type="ARBA" id="ARBA00022837"/>
    </source>
</evidence>
<dbReference type="RefSeq" id="WP_149839659.1">
    <property type="nucleotide sequence ID" value="NZ_VUOC01000004.1"/>
</dbReference>
<keyword evidence="7" id="KW-1185">Reference proteome</keyword>
<dbReference type="InterPro" id="IPR050738">
    <property type="entry name" value="Sulfatase"/>
</dbReference>
<dbReference type="CDD" id="cd16025">
    <property type="entry name" value="PAS_like"/>
    <property type="match status" value="1"/>
</dbReference>
<reference evidence="6 7" key="1">
    <citation type="submission" date="2019-09" db="EMBL/GenBank/DDBJ databases">
        <title>Chitinophaga ginsengihumi sp. nov., isolated from soil of ginseng rhizosphere.</title>
        <authorList>
            <person name="Lee J."/>
        </authorList>
    </citation>
    <scope>NUCLEOTIDE SEQUENCE [LARGE SCALE GENOMIC DNA]</scope>
    <source>
        <strain evidence="6 7">BN140078</strain>
    </source>
</reference>
<dbReference type="PANTHER" id="PTHR42693:SF53">
    <property type="entry name" value="ENDO-4-O-SULFATASE"/>
    <property type="match status" value="1"/>
</dbReference>
<dbReference type="InterPro" id="IPR000917">
    <property type="entry name" value="Sulfatase_N"/>
</dbReference>
<reference evidence="6 7" key="2">
    <citation type="submission" date="2019-09" db="EMBL/GenBank/DDBJ databases">
        <authorList>
            <person name="Jin C."/>
        </authorList>
    </citation>
    <scope>NUCLEOTIDE SEQUENCE [LARGE SCALE GENOMIC DNA]</scope>
    <source>
        <strain evidence="6 7">BN140078</strain>
    </source>
</reference>
<keyword evidence="4" id="KW-0106">Calcium</keyword>
<dbReference type="Gene3D" id="3.40.720.10">
    <property type="entry name" value="Alkaline Phosphatase, subunit A"/>
    <property type="match status" value="1"/>
</dbReference>
<sequence>MKKQPIFIALLLLSGVSLVALSAFRRNNPAPPPARPKRPNIIVILADDMGFSDLGCYGGEVHTPNIDWLAGNGIRYTQFYNTSRCCPTRASLLTGLYNQQAGIGKMTDAEDEPGYRGHITENAVTLAEVLKTAGYHTAMSGKWHVSNTNGQGSQQDQLDWLNHHKFYNEFSPISQYPTSRGFEKFFGTIWGVVDFYDPFSLVSGTTPIREVPANYYHTDAINDTAVAYINGYAQSSQPFFLYVAENAPHWPLQALPEDIAKYKDTYKGGWEATREARYQRMVKLGLIDPAKTKLSKRWKDDLRWEDNPTKEWDAMAMAVHAAMIDRMDQGIGRIINALKQNGQLDNTLILFLSDNGASAENCAAYGPGFDRPSETRDGRKIVYATQKQAMPGPETTYSSIGQRWANVANTPYQYWKAESYEGGVHTPLIAFWPKGITAKKGGFSPHVGHVMDFMSTFAELAGATYPKEYNGRPVTPTTGISLLPSFSGRETPGHEALFNEHFGARYARLGAWKLVSLSNDSTWHLYNLAADRTETQDLAAQHPEKVQQLDSLWRQWANTHQVFPKPGKKRH</sequence>
<comment type="caution">
    <text evidence="6">The sequence shown here is derived from an EMBL/GenBank/DDBJ whole genome shotgun (WGS) entry which is preliminary data.</text>
</comment>
<evidence type="ECO:0000313" key="6">
    <source>
        <dbReference type="EMBL" id="KAA2238479.1"/>
    </source>
</evidence>
<organism evidence="6 7">
    <name type="scientific">Chitinophaga agrisoli</name>
    <dbReference type="NCBI Taxonomy" id="2607653"/>
    <lineage>
        <taxon>Bacteria</taxon>
        <taxon>Pseudomonadati</taxon>
        <taxon>Bacteroidota</taxon>
        <taxon>Chitinophagia</taxon>
        <taxon>Chitinophagales</taxon>
        <taxon>Chitinophagaceae</taxon>
        <taxon>Chitinophaga</taxon>
    </lineage>
</organism>
<dbReference type="FunFam" id="3.40.720.10:FF:000047">
    <property type="entry name" value="Arylsulfatase"/>
    <property type="match status" value="1"/>
</dbReference>
<keyword evidence="2" id="KW-0479">Metal-binding</keyword>
<proteinExistence type="inferred from homology"/>
<protein>
    <submittedName>
        <fullName evidence="6">Arylsulfatase</fullName>
    </submittedName>
</protein>
<dbReference type="EMBL" id="VUOC01000004">
    <property type="protein sequence ID" value="KAA2238479.1"/>
    <property type="molecule type" value="Genomic_DNA"/>
</dbReference>
<evidence type="ECO:0000256" key="3">
    <source>
        <dbReference type="ARBA" id="ARBA00022801"/>
    </source>
</evidence>
<evidence type="ECO:0000256" key="1">
    <source>
        <dbReference type="ARBA" id="ARBA00008779"/>
    </source>
</evidence>
<evidence type="ECO:0000256" key="2">
    <source>
        <dbReference type="ARBA" id="ARBA00022723"/>
    </source>
</evidence>